<dbReference type="InterPro" id="IPR031165">
    <property type="entry name" value="GNAT_YJDJ"/>
</dbReference>
<dbReference type="PROSITE" id="PS51186">
    <property type="entry name" value="GNAT"/>
    <property type="match status" value="1"/>
</dbReference>
<organism evidence="4 5">
    <name type="scientific">Paenibacillus lacisoli</name>
    <dbReference type="NCBI Taxonomy" id="3064525"/>
    <lineage>
        <taxon>Bacteria</taxon>
        <taxon>Bacillati</taxon>
        <taxon>Bacillota</taxon>
        <taxon>Bacilli</taxon>
        <taxon>Bacillales</taxon>
        <taxon>Paenibacillaceae</taxon>
        <taxon>Paenibacillus</taxon>
    </lineage>
</organism>
<name>A0ABT9C8K1_9BACL</name>
<feature type="coiled-coil region" evidence="1">
    <location>
        <begin position="5"/>
        <end position="46"/>
    </location>
</feature>
<reference evidence="4 5" key="1">
    <citation type="submission" date="2023-07" db="EMBL/GenBank/DDBJ databases">
        <title>Paenibacillus sp. JX-17 nov. isolated from soil.</title>
        <authorList>
            <person name="Wan Y."/>
            <person name="Liu B."/>
        </authorList>
    </citation>
    <scope>NUCLEOTIDE SEQUENCE [LARGE SCALE GENOMIC DNA]</scope>
    <source>
        <strain evidence="4 5">JX-17</strain>
    </source>
</reference>
<evidence type="ECO:0000259" key="3">
    <source>
        <dbReference type="PROSITE" id="PS51729"/>
    </source>
</evidence>
<accession>A0ABT9C8K1</accession>
<keyword evidence="5" id="KW-1185">Reference proteome</keyword>
<dbReference type="InterPro" id="IPR045057">
    <property type="entry name" value="Gcn5-rel_NAT"/>
</dbReference>
<dbReference type="InterPro" id="IPR016181">
    <property type="entry name" value="Acyl_CoA_acyltransferase"/>
</dbReference>
<evidence type="ECO:0000259" key="2">
    <source>
        <dbReference type="PROSITE" id="PS51186"/>
    </source>
</evidence>
<feature type="domain" description="N-acetyltransferase" evidence="3">
    <location>
        <begin position="96"/>
        <end position="184"/>
    </location>
</feature>
<evidence type="ECO:0000313" key="5">
    <source>
        <dbReference type="Proteomes" id="UP001240171"/>
    </source>
</evidence>
<feature type="domain" description="N-acetyltransferase" evidence="2">
    <location>
        <begin position="59"/>
        <end position="186"/>
    </location>
</feature>
<dbReference type="SUPFAM" id="SSF55729">
    <property type="entry name" value="Acyl-CoA N-acyltransferases (Nat)"/>
    <property type="match status" value="1"/>
</dbReference>
<dbReference type="Proteomes" id="UP001240171">
    <property type="component" value="Unassembled WGS sequence"/>
</dbReference>
<dbReference type="GO" id="GO:0016746">
    <property type="term" value="F:acyltransferase activity"/>
    <property type="evidence" value="ECO:0007669"/>
    <property type="project" value="UniProtKB-KW"/>
</dbReference>
<proteinExistence type="predicted"/>
<evidence type="ECO:0000313" key="4">
    <source>
        <dbReference type="EMBL" id="MDO7905551.1"/>
    </source>
</evidence>
<dbReference type="InterPro" id="IPR000182">
    <property type="entry name" value="GNAT_dom"/>
</dbReference>
<comment type="caution">
    <text evidence="4">The sequence shown here is derived from an EMBL/GenBank/DDBJ whole genome shotgun (WGS) entry which is preliminary data.</text>
</comment>
<dbReference type="RefSeq" id="WP_305022758.1">
    <property type="nucleotide sequence ID" value="NZ_JAUQTB010000002.1"/>
</dbReference>
<dbReference type="Gene3D" id="1.20.1480.30">
    <property type="entry name" value="Designed four-helix bundle protein"/>
    <property type="match status" value="1"/>
</dbReference>
<dbReference type="PROSITE" id="PS51729">
    <property type="entry name" value="GNAT_YJDJ"/>
    <property type="match status" value="1"/>
</dbReference>
<keyword evidence="4" id="KW-0012">Acyltransferase</keyword>
<dbReference type="EC" id="2.3.1.-" evidence="4"/>
<sequence length="186" mass="20726">MKNPLKEIKNNMDQMKQSMDGIKGSVNDVKQDVDDVKKNVQGISEQAKDTSGELKDGIARIKGEVQETKEIVQETRHTLQGKPPLEGPSAGSDGIEMTENGTGFVCSNEQGIIGEITYVEQSSTDVWILDHTYVSPEHRGGQIAKQLLDHVVAKARTENKKILPACSYALAQFKRHSEYEDVWYHN</sequence>
<dbReference type="PANTHER" id="PTHR31435:SF10">
    <property type="entry name" value="BSR4717 PROTEIN"/>
    <property type="match status" value="1"/>
</dbReference>
<keyword evidence="4" id="KW-0808">Transferase</keyword>
<keyword evidence="1" id="KW-0175">Coiled coil</keyword>
<dbReference type="SUPFAM" id="SSF58100">
    <property type="entry name" value="Bacterial hemolysins"/>
    <property type="match status" value="1"/>
</dbReference>
<dbReference type="CDD" id="cd04301">
    <property type="entry name" value="NAT_SF"/>
    <property type="match status" value="1"/>
</dbReference>
<evidence type="ECO:0000256" key="1">
    <source>
        <dbReference type="SAM" id="Coils"/>
    </source>
</evidence>
<dbReference type="EMBL" id="JAUQTB010000002">
    <property type="protein sequence ID" value="MDO7905551.1"/>
    <property type="molecule type" value="Genomic_DNA"/>
</dbReference>
<protein>
    <submittedName>
        <fullName evidence="4">GNAT family N-acetyltransferase</fullName>
        <ecNumber evidence="4">2.3.1.-</ecNumber>
    </submittedName>
</protein>
<dbReference type="Gene3D" id="3.40.630.30">
    <property type="match status" value="1"/>
</dbReference>
<dbReference type="Pfam" id="PF14542">
    <property type="entry name" value="Acetyltransf_CG"/>
    <property type="match status" value="1"/>
</dbReference>
<gene>
    <name evidence="4" type="ORF">Q5741_03895</name>
</gene>
<dbReference type="PANTHER" id="PTHR31435">
    <property type="entry name" value="PROTEIN NATD1"/>
    <property type="match status" value="1"/>
</dbReference>